<evidence type="ECO:0000313" key="1">
    <source>
        <dbReference type="EMBL" id="KAJ5324666.1"/>
    </source>
</evidence>
<evidence type="ECO:0000313" key="2">
    <source>
        <dbReference type="Proteomes" id="UP001147746"/>
    </source>
</evidence>
<dbReference type="AlphaFoldDB" id="A0A9W9HMD9"/>
<dbReference type="PANTHER" id="PTHR38111">
    <property type="entry name" value="ZN(2)-C6 FUNGAL-TYPE DOMAIN-CONTAINING PROTEIN-RELATED"/>
    <property type="match status" value="1"/>
</dbReference>
<accession>A0A9W9HMD9</accession>
<gene>
    <name evidence="1" type="ORF">N7476_003266</name>
</gene>
<dbReference type="EMBL" id="JAPZBO010000002">
    <property type="protein sequence ID" value="KAJ5324666.1"/>
    <property type="molecule type" value="Genomic_DNA"/>
</dbReference>
<organism evidence="1 2">
    <name type="scientific">Penicillium atrosanguineum</name>
    <dbReference type="NCBI Taxonomy" id="1132637"/>
    <lineage>
        <taxon>Eukaryota</taxon>
        <taxon>Fungi</taxon>
        <taxon>Dikarya</taxon>
        <taxon>Ascomycota</taxon>
        <taxon>Pezizomycotina</taxon>
        <taxon>Eurotiomycetes</taxon>
        <taxon>Eurotiomycetidae</taxon>
        <taxon>Eurotiales</taxon>
        <taxon>Aspergillaceae</taxon>
        <taxon>Penicillium</taxon>
    </lineage>
</organism>
<sequence>MEQPWSSIPKTFYDQVTDCLTEAPGILERVAPLWHLSATQQLDLVYELVHECRHIDERLAIIHDEMLRAAPDPLYWSIPSDFTLIFGSDNPVTFPVIYWFSDLHCAATLILLWATRTMIWTGLYNLYSHVDNIMATKGSVFEAYETMAPQISGVEVVNPLPPLDRCTDILSMAHRVCRSVEFFLRDDMLLAGPLSIIPALGIVIDALKNQPSHAPEVAWLQEALEVVRQKGIRSLEHVK</sequence>
<dbReference type="InterPro" id="IPR053178">
    <property type="entry name" value="Osmoadaptation_assoc"/>
</dbReference>
<proteinExistence type="predicted"/>
<reference evidence="1" key="2">
    <citation type="journal article" date="2023" name="IMA Fungus">
        <title>Comparative genomic study of the Penicillium genus elucidates a diverse pangenome and 15 lateral gene transfer events.</title>
        <authorList>
            <person name="Petersen C."/>
            <person name="Sorensen T."/>
            <person name="Nielsen M.R."/>
            <person name="Sondergaard T.E."/>
            <person name="Sorensen J.L."/>
            <person name="Fitzpatrick D.A."/>
            <person name="Frisvad J.C."/>
            <person name="Nielsen K.L."/>
        </authorList>
    </citation>
    <scope>NUCLEOTIDE SEQUENCE</scope>
    <source>
        <strain evidence="1">IBT 21472</strain>
    </source>
</reference>
<reference evidence="1" key="1">
    <citation type="submission" date="2022-12" db="EMBL/GenBank/DDBJ databases">
        <authorList>
            <person name="Petersen C."/>
        </authorList>
    </citation>
    <scope>NUCLEOTIDE SEQUENCE</scope>
    <source>
        <strain evidence="1">IBT 21472</strain>
    </source>
</reference>
<name>A0A9W9HMD9_9EURO</name>
<dbReference type="PANTHER" id="PTHR38111:SF11">
    <property type="entry name" value="TRANSCRIPTION FACTOR DOMAIN-CONTAINING PROTEIN-RELATED"/>
    <property type="match status" value="1"/>
</dbReference>
<protein>
    <submittedName>
        <fullName evidence="1">Uncharacterized protein</fullName>
    </submittedName>
</protein>
<keyword evidence="2" id="KW-1185">Reference proteome</keyword>
<dbReference type="Proteomes" id="UP001147746">
    <property type="component" value="Unassembled WGS sequence"/>
</dbReference>
<comment type="caution">
    <text evidence="1">The sequence shown here is derived from an EMBL/GenBank/DDBJ whole genome shotgun (WGS) entry which is preliminary data.</text>
</comment>